<evidence type="ECO:0000259" key="1">
    <source>
        <dbReference type="PROSITE" id="PS51782"/>
    </source>
</evidence>
<organism evidence="2 3">
    <name type="scientific">Streptococcus cuniculipharyngis</name>
    <dbReference type="NCBI Taxonomy" id="1562651"/>
    <lineage>
        <taxon>Bacteria</taxon>
        <taxon>Bacillati</taxon>
        <taxon>Bacillota</taxon>
        <taxon>Bacilli</taxon>
        <taxon>Lactobacillales</taxon>
        <taxon>Streptococcaceae</taxon>
        <taxon>Streptococcus</taxon>
    </lineage>
</organism>
<dbReference type="EMBL" id="VOHL01000001">
    <property type="protein sequence ID" value="TWS98717.1"/>
    <property type="molecule type" value="Genomic_DNA"/>
</dbReference>
<keyword evidence="3" id="KW-1185">Reference proteome</keyword>
<accession>A0A5C5SC94</accession>
<feature type="domain" description="LysM" evidence="1">
    <location>
        <begin position="43"/>
        <end position="86"/>
    </location>
</feature>
<dbReference type="Proteomes" id="UP000317430">
    <property type="component" value="Unassembled WGS sequence"/>
</dbReference>
<dbReference type="InterPro" id="IPR018392">
    <property type="entry name" value="LysM"/>
</dbReference>
<dbReference type="CDD" id="cd00118">
    <property type="entry name" value="LysM"/>
    <property type="match status" value="5"/>
</dbReference>
<dbReference type="Pfam" id="PF01476">
    <property type="entry name" value="LysM"/>
    <property type="match status" value="5"/>
</dbReference>
<dbReference type="OrthoDB" id="2234398at2"/>
<dbReference type="SMART" id="SM00257">
    <property type="entry name" value="LysM"/>
    <property type="match status" value="5"/>
</dbReference>
<dbReference type="SUPFAM" id="SSF54106">
    <property type="entry name" value="LysM domain"/>
    <property type="match status" value="5"/>
</dbReference>
<gene>
    <name evidence="2" type="ORF">FRX57_00375</name>
</gene>
<dbReference type="PANTHER" id="PTHR33734:SF22">
    <property type="entry name" value="MEMBRANE-BOUND LYTIC MUREIN TRANSGLYCOSYLASE D"/>
    <property type="match status" value="1"/>
</dbReference>
<feature type="domain" description="LysM" evidence="1">
    <location>
        <begin position="143"/>
        <end position="186"/>
    </location>
</feature>
<evidence type="ECO:0000313" key="3">
    <source>
        <dbReference type="Proteomes" id="UP000317430"/>
    </source>
</evidence>
<dbReference type="Pfam" id="PF13930">
    <property type="entry name" value="Endonuclea_NS_2"/>
    <property type="match status" value="1"/>
</dbReference>
<dbReference type="AlphaFoldDB" id="A0A5C5SC94"/>
<dbReference type="Gene3D" id="3.40.570.10">
    <property type="entry name" value="Extracellular Endonuclease, subunit A"/>
    <property type="match status" value="1"/>
</dbReference>
<dbReference type="Gene3D" id="3.10.350.10">
    <property type="entry name" value="LysM domain"/>
    <property type="match status" value="5"/>
</dbReference>
<dbReference type="PROSITE" id="PS51782">
    <property type="entry name" value="LYSM"/>
    <property type="match status" value="5"/>
</dbReference>
<dbReference type="InterPro" id="IPR036779">
    <property type="entry name" value="LysM_dom_sf"/>
</dbReference>
<dbReference type="GO" id="GO:0008932">
    <property type="term" value="F:lytic endotransglycosylase activity"/>
    <property type="evidence" value="ECO:0007669"/>
    <property type="project" value="TreeGrafter"/>
</dbReference>
<reference evidence="2 3" key="1">
    <citation type="submission" date="2019-08" db="EMBL/GenBank/DDBJ databases">
        <authorList>
            <person name="Lei W."/>
        </authorList>
    </citation>
    <scope>NUCLEOTIDE SEQUENCE [LARGE SCALE GENOMIC DNA]</scope>
    <source>
        <strain evidence="2 3">CCUG 66496</strain>
    </source>
</reference>
<feature type="domain" description="LysM" evidence="1">
    <location>
        <begin position="96"/>
        <end position="139"/>
    </location>
</feature>
<evidence type="ECO:0000313" key="2">
    <source>
        <dbReference type="EMBL" id="TWS98717.1"/>
    </source>
</evidence>
<dbReference type="PANTHER" id="PTHR33734">
    <property type="entry name" value="LYSM DOMAIN-CONTAINING GPI-ANCHORED PROTEIN 2"/>
    <property type="match status" value="1"/>
</dbReference>
<name>A0A5C5SC94_9STRE</name>
<comment type="caution">
    <text evidence="2">The sequence shown here is derived from an EMBL/GenBank/DDBJ whole genome shotgun (WGS) entry which is preliminary data.</text>
</comment>
<proteinExistence type="predicted"/>
<dbReference type="InterPro" id="IPR044927">
    <property type="entry name" value="Endonuclea_NS_2"/>
</dbReference>
<dbReference type="RefSeq" id="WP_146565553.1">
    <property type="nucleotide sequence ID" value="NZ_VOHL01000001.1"/>
</dbReference>
<sequence length="531" mass="58336">MVSNQLQRLRAQATARALSSSQIIPQFSGNLAVKPQPKVLVRGAHQVLVGESVWSISRRYGISMQQLVAWNNISNNTIHAGQILQVVPPLLVRGTSSHTVQAGESVWSISRHYGISMEQLITWNGIRNNTVHPGERLQVTAPAIHTVQRGDTLWSISRRYGLTVEQLVAWNGIKGNLIRPNQSLRLSPIVGLTINSATLVPSHYTVRQGDSLWRIANKYGMSLTDLRQRTGVVGDLIYPGQVLNLTISNPVNKSGERVHAVQRGDSLWGIANQYGVTIAELVTWNGLSNKSIYPNQKLIVGAIAVSPPVKNVETFPTPGKQPSITIHPPSVSSGIGITPGPAQVKPSQGITVQPPKSQGRPDIESFPLPNEEMLILANNIILDGSHFDSQGNLRPNINYRSGEHDYYYETDALGRIIGVGVGELQLKTHAGRLTHNPNTTGKIVTDHAGHLIADLFGGSPKLDNLVSQDKFVNMREYRELERLWHNAIKAGKKVEVSIRLSYDGLSKRPQKFDIKYRIDSGKVISKIIGNN</sequence>
<feature type="domain" description="LysM" evidence="1">
    <location>
        <begin position="202"/>
        <end position="245"/>
    </location>
</feature>
<dbReference type="InterPro" id="IPR044929">
    <property type="entry name" value="DNA/RNA_non-sp_Endonuclease_sf"/>
</dbReference>
<feature type="domain" description="LysM" evidence="1">
    <location>
        <begin position="257"/>
        <end position="300"/>
    </location>
</feature>
<protein>
    <submittedName>
        <fullName evidence="2">LysM peptidoglycan-binding domain-containing protein</fullName>
    </submittedName>
</protein>